<dbReference type="InterPro" id="IPR006664">
    <property type="entry name" value="OMP_bac"/>
</dbReference>
<dbReference type="CDD" id="cd07185">
    <property type="entry name" value="OmpA_C-like"/>
    <property type="match status" value="1"/>
</dbReference>
<dbReference type="Gene3D" id="3.30.1330.60">
    <property type="entry name" value="OmpA-like domain"/>
    <property type="match status" value="1"/>
</dbReference>
<accession>A0A9Q9UIY3</accession>
<protein>
    <submittedName>
        <fullName evidence="6">Outer membrane porin F</fullName>
    </submittedName>
</protein>
<keyword evidence="4" id="KW-1133">Transmembrane helix</keyword>
<dbReference type="AlphaFoldDB" id="A0A9Q9UIY3"/>
<evidence type="ECO:0000313" key="7">
    <source>
        <dbReference type="Proteomes" id="UP000318567"/>
    </source>
</evidence>
<dbReference type="SUPFAM" id="SSF103088">
    <property type="entry name" value="OmpA-like"/>
    <property type="match status" value="1"/>
</dbReference>
<dbReference type="InterPro" id="IPR006665">
    <property type="entry name" value="OmpA-like"/>
</dbReference>
<comment type="subcellular location">
    <subcellularLocation>
        <location evidence="1">Cell outer membrane</location>
    </subcellularLocation>
</comment>
<name>A0A9Q9UIY3_9ENTR</name>
<dbReference type="InterPro" id="IPR050330">
    <property type="entry name" value="Bact_OuterMem_StrucFunc"/>
</dbReference>
<feature type="transmembrane region" description="Helical" evidence="4">
    <location>
        <begin position="323"/>
        <end position="340"/>
    </location>
</feature>
<organism evidence="6 7">
    <name type="scientific">Klebsiella pasteurii</name>
    <dbReference type="NCBI Taxonomy" id="2587529"/>
    <lineage>
        <taxon>Bacteria</taxon>
        <taxon>Pseudomonadati</taxon>
        <taxon>Pseudomonadota</taxon>
        <taxon>Gammaproteobacteria</taxon>
        <taxon>Enterobacterales</taxon>
        <taxon>Enterobacteriaceae</taxon>
        <taxon>Klebsiella/Raoultella group</taxon>
        <taxon>Klebsiella</taxon>
    </lineage>
</organism>
<evidence type="ECO:0000313" key="6">
    <source>
        <dbReference type="EMBL" id="VUS41068.1"/>
    </source>
</evidence>
<dbReference type="GO" id="GO:0009279">
    <property type="term" value="C:cell outer membrane"/>
    <property type="evidence" value="ECO:0007669"/>
    <property type="project" value="UniProtKB-SubCell"/>
</dbReference>
<evidence type="ECO:0000259" key="5">
    <source>
        <dbReference type="PROSITE" id="PS51123"/>
    </source>
</evidence>
<dbReference type="InterPro" id="IPR036737">
    <property type="entry name" value="OmpA-like_sf"/>
</dbReference>
<dbReference type="EMBL" id="CABGGO010000009">
    <property type="protein sequence ID" value="VUS41068.1"/>
    <property type="molecule type" value="Genomic_DNA"/>
</dbReference>
<feature type="domain" description="OmpA-like" evidence="5">
    <location>
        <begin position="430"/>
        <end position="548"/>
    </location>
</feature>
<dbReference type="PANTHER" id="PTHR30329:SF20">
    <property type="entry name" value="EXPORTED PROTEIN"/>
    <property type="match status" value="1"/>
</dbReference>
<evidence type="ECO:0000256" key="3">
    <source>
        <dbReference type="PROSITE-ProRule" id="PRU00473"/>
    </source>
</evidence>
<evidence type="ECO:0000256" key="4">
    <source>
        <dbReference type="SAM" id="Phobius"/>
    </source>
</evidence>
<feature type="transmembrane region" description="Helical" evidence="4">
    <location>
        <begin position="9"/>
        <end position="27"/>
    </location>
</feature>
<dbReference type="PRINTS" id="PR01021">
    <property type="entry name" value="OMPADOMAIN"/>
</dbReference>
<dbReference type="RefSeq" id="WP_142445424.1">
    <property type="nucleotide sequence ID" value="NZ_CABGGO010000009.1"/>
</dbReference>
<gene>
    <name evidence="6" type="primary">oprF</name>
    <name evidence="6" type="ORF">SB6410_05395</name>
</gene>
<keyword evidence="2 3" id="KW-0472">Membrane</keyword>
<proteinExistence type="predicted"/>
<reference evidence="6 7" key="1">
    <citation type="submission" date="2019-07" db="EMBL/GenBank/DDBJ databases">
        <authorList>
            <person name="Brisse S."/>
            <person name="Rodrigues C."/>
            <person name="Thorpe H."/>
        </authorList>
    </citation>
    <scope>NUCLEOTIDE SEQUENCE [LARGE SCALE GENOMIC DNA]</scope>
    <source>
        <strain evidence="6">SB6410</strain>
    </source>
</reference>
<keyword evidence="4" id="KW-0812">Transmembrane</keyword>
<dbReference type="PROSITE" id="PS51123">
    <property type="entry name" value="OMPA_2"/>
    <property type="match status" value="1"/>
</dbReference>
<evidence type="ECO:0000256" key="1">
    <source>
        <dbReference type="ARBA" id="ARBA00004442"/>
    </source>
</evidence>
<evidence type="ECO:0000256" key="2">
    <source>
        <dbReference type="ARBA" id="ARBA00023136"/>
    </source>
</evidence>
<feature type="transmembrane region" description="Helical" evidence="4">
    <location>
        <begin position="33"/>
        <end position="50"/>
    </location>
</feature>
<dbReference type="Proteomes" id="UP000318567">
    <property type="component" value="Unassembled WGS sequence"/>
</dbReference>
<comment type="caution">
    <text evidence="6">The sequence shown here is derived from an EMBL/GenBank/DDBJ whole genome shotgun (WGS) entry which is preliminary data.</text>
</comment>
<dbReference type="PANTHER" id="PTHR30329">
    <property type="entry name" value="STATOR ELEMENT OF FLAGELLAR MOTOR COMPLEX"/>
    <property type="match status" value="1"/>
</dbReference>
<sequence length="568" mass="61831">MSVAHHRLLWLWSGLLAALLCLLFLPLTAGERGFAILLIMMVVIAGLVSAGRRPGGLPEGEHGLNDLPEAPYRLPVVLVCGDTPDWPGEGAVYRTAQGCWLKVSTAQLQPTVRHLLQERPELAAQLAVMVRVCPQQHDDETVLITRLHELRWQLAQVRRDTRWTVPLLLTSSVVGASVAETLWQSLRAGAAPQVWQADVAPCSVSRWISQDDAASRTSAQVRINAQARFIAEAVLPALTAESPDMPVVTPAMVLYHLATSSAAPVLTDSLWTRWLARHTTLTSLPGWQPGAASADDAPLPDFILPLMPQGNGVMPRSRTLRRAFCLFALAVLVALCSSAWNNRQLLHRLSFDVSHYYRIAMTDSAPKANAVDVLRKDAALLNDWSRNGEPLRYGLGLYQGEKLRPAVLAAISTYVPPPPPPPAVVKQVIQGPQTVRLDSMSLFDTGKWQLKPGSTKVLVNALVGIKAKPGWLIVVAGHTDNTGDDQFNQQLSLKRAESVRDWMRDTGDVPESCFAVQGYGESRPAAANDTAEGRALNRRVEISLVPQADACMAPAPHNVAVNGDINKK</sequence>
<dbReference type="Pfam" id="PF00691">
    <property type="entry name" value="OmpA"/>
    <property type="match status" value="1"/>
</dbReference>